<dbReference type="InterPro" id="IPR005565">
    <property type="entry name" value="Hemolysn_activator_HlyB_C"/>
</dbReference>
<evidence type="ECO:0000259" key="1">
    <source>
        <dbReference type="Pfam" id="PF03865"/>
    </source>
</evidence>
<dbReference type="PANTHER" id="PTHR34597">
    <property type="entry name" value="SLR1661 PROTEIN"/>
    <property type="match status" value="1"/>
</dbReference>
<dbReference type="InterPro" id="IPR036709">
    <property type="entry name" value="Autotransporte_beta_dom_sf"/>
</dbReference>
<keyword evidence="3" id="KW-1185">Reference proteome</keyword>
<proteinExistence type="predicted"/>
<protein>
    <submittedName>
        <fullName evidence="2">ShlB/FhaC/HecB family hemolysin secretion/activation protein</fullName>
    </submittedName>
</protein>
<organism evidence="2 3">
    <name type="scientific">Nodularia spumigena UHCC 0060</name>
    <dbReference type="NCBI Taxonomy" id="3110300"/>
    <lineage>
        <taxon>Bacteria</taxon>
        <taxon>Bacillati</taxon>
        <taxon>Cyanobacteriota</taxon>
        <taxon>Cyanophyceae</taxon>
        <taxon>Nostocales</taxon>
        <taxon>Nodulariaceae</taxon>
        <taxon>Nodularia</taxon>
    </lineage>
</organism>
<dbReference type="Gene3D" id="2.40.160.50">
    <property type="entry name" value="membrane protein fhac: a member of the omp85/tpsb transporter family"/>
    <property type="match status" value="1"/>
</dbReference>
<comment type="caution">
    <text evidence="2">The sequence shown here is derived from an EMBL/GenBank/DDBJ whole genome shotgun (WGS) entry which is preliminary data.</text>
</comment>
<feature type="non-terminal residue" evidence="2">
    <location>
        <position position="1"/>
    </location>
</feature>
<dbReference type="SUPFAM" id="SSF103515">
    <property type="entry name" value="Autotransporter"/>
    <property type="match status" value="1"/>
</dbReference>
<dbReference type="Pfam" id="PF03865">
    <property type="entry name" value="ShlB"/>
    <property type="match status" value="1"/>
</dbReference>
<accession>A0ABU5UYI9</accession>
<evidence type="ECO:0000313" key="3">
    <source>
        <dbReference type="Proteomes" id="UP001303285"/>
    </source>
</evidence>
<dbReference type="InterPro" id="IPR051544">
    <property type="entry name" value="TPS_OM_transporter"/>
</dbReference>
<dbReference type="Proteomes" id="UP001303285">
    <property type="component" value="Unassembled WGS sequence"/>
</dbReference>
<dbReference type="EMBL" id="JAYGHK010000121">
    <property type="protein sequence ID" value="MEA5610590.1"/>
    <property type="molecule type" value="Genomic_DNA"/>
</dbReference>
<gene>
    <name evidence="2" type="ORF">VB695_21390</name>
</gene>
<dbReference type="RefSeq" id="WP_323244753.1">
    <property type="nucleotide sequence ID" value="NZ_JAYGHK010000121.1"/>
</dbReference>
<reference evidence="2 3" key="1">
    <citation type="submission" date="2023-12" db="EMBL/GenBank/DDBJ databases">
        <title>Baltic Sea Cyanobacteria.</title>
        <authorList>
            <person name="Delbaje E."/>
            <person name="Fewer D.P."/>
            <person name="Shishido T.K."/>
        </authorList>
    </citation>
    <scope>NUCLEOTIDE SEQUENCE [LARGE SCALE GENOMIC DNA]</scope>
    <source>
        <strain evidence="2 3">UHCC 0060</strain>
    </source>
</reference>
<dbReference type="PANTHER" id="PTHR34597:SF3">
    <property type="entry name" value="OUTER MEMBRANE TRANSPORTER CDIB"/>
    <property type="match status" value="1"/>
</dbReference>
<name>A0ABU5UYI9_NODSP</name>
<feature type="domain" description="Haemolysin activator HlyB C-terminal" evidence="1">
    <location>
        <begin position="2"/>
        <end position="296"/>
    </location>
</feature>
<sequence length="345" mass="38444">FKVEAILDNSRSPAVGSFQRRVELTHANLLGLGDRFSVGYRNTEGSNTITTSYTVPINPQNGTLQFFYANTSSTIIERPFTNLDILSDARAYEVTFRQPLLQRATANSNQEFALALTASRLESESSLLNTPFPLSIGADATGRTKISAVRFSQEWINRSRQQVLYVRSQFSLGIDAFNATINDSDPDSRFLAWRGQATWVRRLSANTLQIRADMQLADRPLLPLEQIGLGGANSVRGYRQDTFLTDNRLLLSAEFYIPVWQEETGILQLIPFLDLGTAWNHSNSTNNTSVTTGTLGSFGLGLQYQLGNRFNARLDLGIPLFSVNTNSDAKTWQENGVYFSLGYQL</sequence>
<evidence type="ECO:0000313" key="2">
    <source>
        <dbReference type="EMBL" id="MEA5610590.1"/>
    </source>
</evidence>